<protein>
    <submittedName>
        <fullName evidence="2">DUF4113 domain-containing protein</fullName>
    </submittedName>
</protein>
<dbReference type="Proteomes" id="UP001241110">
    <property type="component" value="Unassembled WGS sequence"/>
</dbReference>
<sequence>MNSQQNNLFEECTSNPALMDVVDKINSRWGAGTVFLASNGRTQAWQMLSMMRSNRFTLSIRAKTWMR</sequence>
<dbReference type="Pfam" id="PF13438">
    <property type="entry name" value="DUF4113"/>
    <property type="match status" value="1"/>
</dbReference>
<comment type="caution">
    <text evidence="2">The sequence shown here is derived from an EMBL/GenBank/DDBJ whole genome shotgun (WGS) entry which is preliminary data.</text>
</comment>
<organism evidence="2 3">
    <name type="scientific">Xanthocytophaga flava</name>
    <dbReference type="NCBI Taxonomy" id="3048013"/>
    <lineage>
        <taxon>Bacteria</taxon>
        <taxon>Pseudomonadati</taxon>
        <taxon>Bacteroidota</taxon>
        <taxon>Cytophagia</taxon>
        <taxon>Cytophagales</taxon>
        <taxon>Rhodocytophagaceae</taxon>
        <taxon>Xanthocytophaga</taxon>
    </lineage>
</organism>
<evidence type="ECO:0000259" key="1">
    <source>
        <dbReference type="Pfam" id="PF13438"/>
    </source>
</evidence>
<accession>A0AAE3U9P0</accession>
<gene>
    <name evidence="2" type="ORF">QNI16_29400</name>
</gene>
<name>A0AAE3U9P0_9BACT</name>
<dbReference type="EMBL" id="JASJOS010000015">
    <property type="protein sequence ID" value="MDJ1484651.1"/>
    <property type="molecule type" value="Genomic_DNA"/>
</dbReference>
<reference evidence="2" key="1">
    <citation type="submission" date="2023-05" db="EMBL/GenBank/DDBJ databases">
        <authorList>
            <person name="Zhang X."/>
        </authorList>
    </citation>
    <scope>NUCLEOTIDE SEQUENCE</scope>
    <source>
        <strain evidence="2">YF14B1</strain>
    </source>
</reference>
<dbReference type="InterPro" id="IPR025188">
    <property type="entry name" value="DUF4113"/>
</dbReference>
<dbReference type="RefSeq" id="WP_313986243.1">
    <property type="nucleotide sequence ID" value="NZ_JASJOS010000015.1"/>
</dbReference>
<feature type="domain" description="DUF4113" evidence="1">
    <location>
        <begin position="17"/>
        <end position="57"/>
    </location>
</feature>
<proteinExistence type="predicted"/>
<evidence type="ECO:0000313" key="2">
    <source>
        <dbReference type="EMBL" id="MDJ1484651.1"/>
    </source>
</evidence>
<evidence type="ECO:0000313" key="3">
    <source>
        <dbReference type="Proteomes" id="UP001241110"/>
    </source>
</evidence>
<dbReference type="AlphaFoldDB" id="A0AAE3U9P0"/>